<feature type="region of interest" description="Disordered" evidence="1">
    <location>
        <begin position="1"/>
        <end position="26"/>
    </location>
</feature>
<dbReference type="Proteomes" id="UP000507245">
    <property type="component" value="Unassembled WGS sequence"/>
</dbReference>
<keyword evidence="3" id="KW-1185">Reference proteome</keyword>
<evidence type="ECO:0000256" key="1">
    <source>
        <dbReference type="SAM" id="MobiDB-lite"/>
    </source>
</evidence>
<proteinExistence type="predicted"/>
<evidence type="ECO:0000313" key="3">
    <source>
        <dbReference type="Proteomes" id="UP000507245"/>
    </source>
</evidence>
<reference evidence="3" key="1">
    <citation type="journal article" date="2020" name="Genome Biol.">
        <title>Gamete binning: chromosome-level and haplotype-resolved genome assembly enabled by high-throughput single-cell sequencing of gamete genomes.</title>
        <authorList>
            <person name="Campoy J.A."/>
            <person name="Sun H."/>
            <person name="Goel M."/>
            <person name="Jiao W.-B."/>
            <person name="Folz-Donahue K."/>
            <person name="Wang N."/>
            <person name="Rubio M."/>
            <person name="Liu C."/>
            <person name="Kukat C."/>
            <person name="Ruiz D."/>
            <person name="Huettel B."/>
            <person name="Schneeberger K."/>
        </authorList>
    </citation>
    <scope>NUCLEOTIDE SEQUENCE [LARGE SCALE GENOMIC DNA]</scope>
    <source>
        <strain evidence="3">cv. Rojo Pasion</strain>
    </source>
</reference>
<evidence type="ECO:0000313" key="2">
    <source>
        <dbReference type="EMBL" id="CAB4293643.1"/>
    </source>
</evidence>
<organism evidence="2 3">
    <name type="scientific">Prunus armeniaca</name>
    <name type="common">Apricot</name>
    <name type="synonym">Armeniaca vulgaris</name>
    <dbReference type="NCBI Taxonomy" id="36596"/>
    <lineage>
        <taxon>Eukaryota</taxon>
        <taxon>Viridiplantae</taxon>
        <taxon>Streptophyta</taxon>
        <taxon>Embryophyta</taxon>
        <taxon>Tracheophyta</taxon>
        <taxon>Spermatophyta</taxon>
        <taxon>Magnoliopsida</taxon>
        <taxon>eudicotyledons</taxon>
        <taxon>Gunneridae</taxon>
        <taxon>Pentapetalae</taxon>
        <taxon>rosids</taxon>
        <taxon>fabids</taxon>
        <taxon>Rosales</taxon>
        <taxon>Rosaceae</taxon>
        <taxon>Amygdaloideae</taxon>
        <taxon>Amygdaleae</taxon>
        <taxon>Prunus</taxon>
    </lineage>
</organism>
<accession>A0A6J5VZF3</accession>
<dbReference type="EMBL" id="CAEKKB010000001">
    <property type="protein sequence ID" value="CAB4293643.1"/>
    <property type="molecule type" value="Genomic_DNA"/>
</dbReference>
<dbReference type="OrthoDB" id="1559527at2759"/>
<protein>
    <submittedName>
        <fullName evidence="2">Uncharacterized protein</fullName>
    </submittedName>
</protein>
<sequence>MEEMASINTKPEPDMDKKNPTAIDGVVLGKGNTTTCYNKTKHESVIPAKRRSVKKMMFESIVKR</sequence>
<name>A0A6J5VZF3_PRUAR</name>
<dbReference type="AlphaFoldDB" id="A0A6J5VZF3"/>
<gene>
    <name evidence="2" type="ORF">ORAREDHAP_LOCUS2684</name>
</gene>